<feature type="region of interest" description="Disordered" evidence="13">
    <location>
        <begin position="374"/>
        <end position="429"/>
    </location>
</feature>
<dbReference type="InterPro" id="IPR001841">
    <property type="entry name" value="Znf_RING"/>
</dbReference>
<protein>
    <recommendedName>
        <fullName evidence="4">RING-type E3 ubiquitin transferase</fullName>
        <ecNumber evidence="4">2.3.2.27</ecNumber>
    </recommendedName>
</protein>
<dbReference type="CDD" id="cd16615">
    <property type="entry name" value="RING-HC_ZNF598"/>
    <property type="match status" value="1"/>
</dbReference>
<name>A0A314UKI3_PRUYE</name>
<dbReference type="EC" id="2.3.2.27" evidence="4"/>
<feature type="compositionally biased region" description="Basic and acidic residues" evidence="13">
    <location>
        <begin position="777"/>
        <end position="788"/>
    </location>
</feature>
<dbReference type="GO" id="GO:0008270">
    <property type="term" value="F:zinc ion binding"/>
    <property type="evidence" value="ECO:0007669"/>
    <property type="project" value="UniProtKB-KW"/>
</dbReference>
<feature type="region of interest" description="Disordered" evidence="13">
    <location>
        <begin position="499"/>
        <end position="550"/>
    </location>
</feature>
<evidence type="ECO:0000313" key="16">
    <source>
        <dbReference type="Proteomes" id="UP000250321"/>
    </source>
</evidence>
<dbReference type="AlphaFoldDB" id="A0A314UKI3"/>
<keyword evidence="10" id="KW-0862">Zinc</keyword>
<dbReference type="PROSITE" id="PS50089">
    <property type="entry name" value="ZF_RING_2"/>
    <property type="match status" value="1"/>
</dbReference>
<dbReference type="EMBL" id="PJQY01003375">
    <property type="protein sequence ID" value="PQM37985.1"/>
    <property type="molecule type" value="Genomic_DNA"/>
</dbReference>
<evidence type="ECO:0000256" key="4">
    <source>
        <dbReference type="ARBA" id="ARBA00012483"/>
    </source>
</evidence>
<sequence length="816" mass="90977">MDDSCAVCAETLQWVAYGPCGHREVCSTCIIRLRFICGDSHCCICKSESRIVFVTKALGNYTRMINDFSVFPADPMEGQVGLYWYHEGTQAFFDDPDHYKMIKAMCRLSCGVCDKINELRSEGSKRKGEFKNVELLKNHLFHRHGLFMCSLCLGGRKIFICEQKLYTKAQLDRHTETGDSEVDGSETERGGFNGHPMCDFCKNPFYGDNELYMHMSTDHYTCHICQRQHPGQYEYYNKYDDLENHFSQAHFLCKDEDCLTKKFVVFATESEIKRHNAKEHGGNMSRSRRNIALQIPVSFRFRRSNEQELHGLHGRGHGSRFDAADNQLSLALQASLDTATVERCHNTSSSTQEVFIRQETNVLETIVGSFESLATAESEPSSRCSHELRENSRNELQQESAFPPLPVAQSDRRFRNGSEGLSGSTMASRIRRLNKVTVLNSSRSWSTTNRQPKSSTSSSHQKKPSSASGLMSSSSSPVFSPSKTGPVRQAVTTGFVSSNFASSRNSTGTSKVTHSSSPPNLIKSGSLNSDFPSVSATQTNKEPASSRRLPRVGDVHTVNKSLVEKIRDALESDENKFSAFKEISAEYRKDIINTEEYLAYVYQFGLSHLVLELARLCPDADKKRELVETYNFNMKSSGSHEINLCNGSSKSRSKSSKKGKEKCEDNGISSSKYALPDCPINPVRNLQSNHKPPVEDAAVLLKDAIHSAKGKSKISIEDELPGNQMLTGQNGFQSTGGSSNKNLGTGGGGNKQRKKTPKFLRNRLGNDATELSELGDCEEKKDGDKDPPEGLPVHGVWQNGGGHRLMKMTMRDHIKR</sequence>
<dbReference type="Pfam" id="PF23230">
    <property type="entry name" value="zf-C2H2_13"/>
    <property type="match status" value="1"/>
</dbReference>
<evidence type="ECO:0000259" key="14">
    <source>
        <dbReference type="PROSITE" id="PS50089"/>
    </source>
</evidence>
<dbReference type="InterPro" id="IPR056437">
    <property type="entry name" value="Znf-C2H2_ZNF598/HEL2"/>
</dbReference>
<evidence type="ECO:0000256" key="1">
    <source>
        <dbReference type="ARBA" id="ARBA00000900"/>
    </source>
</evidence>
<dbReference type="InterPro" id="IPR013087">
    <property type="entry name" value="Znf_C2H2_type"/>
</dbReference>
<dbReference type="GO" id="GO:0072344">
    <property type="term" value="P:rescue of stalled ribosome"/>
    <property type="evidence" value="ECO:0007669"/>
    <property type="project" value="InterPro"/>
</dbReference>
<evidence type="ECO:0000256" key="10">
    <source>
        <dbReference type="ARBA" id="ARBA00022833"/>
    </source>
</evidence>
<dbReference type="InterPro" id="IPR041888">
    <property type="entry name" value="RING-HC_ZNF598/HEL2"/>
</dbReference>
<evidence type="ECO:0000256" key="5">
    <source>
        <dbReference type="ARBA" id="ARBA00022490"/>
    </source>
</evidence>
<evidence type="ECO:0000256" key="9">
    <source>
        <dbReference type="ARBA" id="ARBA00022771"/>
    </source>
</evidence>
<comment type="subcellular location">
    <subcellularLocation>
        <location evidence="2">Cytoplasm</location>
    </subcellularLocation>
</comment>
<organism evidence="15 16">
    <name type="scientific">Prunus yedoensis var. nudiflora</name>
    <dbReference type="NCBI Taxonomy" id="2094558"/>
    <lineage>
        <taxon>Eukaryota</taxon>
        <taxon>Viridiplantae</taxon>
        <taxon>Streptophyta</taxon>
        <taxon>Embryophyta</taxon>
        <taxon>Tracheophyta</taxon>
        <taxon>Spermatophyta</taxon>
        <taxon>Magnoliopsida</taxon>
        <taxon>eudicotyledons</taxon>
        <taxon>Gunneridae</taxon>
        <taxon>Pentapetalae</taxon>
        <taxon>rosids</taxon>
        <taxon>fabids</taxon>
        <taxon>Rosales</taxon>
        <taxon>Rosaceae</taxon>
        <taxon>Amygdaloideae</taxon>
        <taxon>Amygdaleae</taxon>
        <taxon>Prunus</taxon>
    </lineage>
</organism>
<dbReference type="Pfam" id="PF23202">
    <property type="entry name" value="PAH_ZNF598"/>
    <property type="match status" value="1"/>
</dbReference>
<keyword evidence="16" id="KW-1185">Reference proteome</keyword>
<dbReference type="STRING" id="2094558.A0A314UKI3"/>
<evidence type="ECO:0000256" key="8">
    <source>
        <dbReference type="ARBA" id="ARBA00022723"/>
    </source>
</evidence>
<dbReference type="GO" id="GO:0043022">
    <property type="term" value="F:ribosome binding"/>
    <property type="evidence" value="ECO:0007669"/>
    <property type="project" value="TreeGrafter"/>
</dbReference>
<dbReference type="SMART" id="SM00355">
    <property type="entry name" value="ZnF_C2H2"/>
    <property type="match status" value="4"/>
</dbReference>
<keyword evidence="9 12" id="KW-0863">Zinc-finger</keyword>
<gene>
    <name evidence="15" type="ORF">Pyn_00550</name>
</gene>
<dbReference type="PANTHER" id="PTHR22938">
    <property type="entry name" value="ZINC FINGER PROTEIN 598"/>
    <property type="match status" value="1"/>
</dbReference>
<feature type="compositionally biased region" description="Basic and acidic residues" evidence="13">
    <location>
        <begin position="384"/>
        <end position="393"/>
    </location>
</feature>
<feature type="compositionally biased region" description="Low complexity" evidence="13">
    <location>
        <begin position="453"/>
        <end position="482"/>
    </location>
</feature>
<feature type="region of interest" description="Disordered" evidence="13">
    <location>
        <begin position="641"/>
        <end position="668"/>
    </location>
</feature>
<proteinExistence type="inferred from homology"/>
<evidence type="ECO:0000313" key="15">
    <source>
        <dbReference type="EMBL" id="PQM37985.1"/>
    </source>
</evidence>
<evidence type="ECO:0000256" key="11">
    <source>
        <dbReference type="ARBA" id="ARBA00035113"/>
    </source>
</evidence>
<keyword evidence="5" id="KW-0963">Cytoplasm</keyword>
<feature type="region of interest" description="Disordered" evidence="13">
    <location>
        <begin position="441"/>
        <end position="486"/>
    </location>
</feature>
<accession>A0A314UKI3</accession>
<feature type="compositionally biased region" description="Basic residues" evidence="13">
    <location>
        <begin position="751"/>
        <end position="761"/>
    </location>
</feature>
<keyword evidence="7" id="KW-0808">Transferase</keyword>
<dbReference type="GO" id="GO:0005737">
    <property type="term" value="C:cytoplasm"/>
    <property type="evidence" value="ECO:0007669"/>
    <property type="project" value="UniProtKB-SubCell"/>
</dbReference>
<dbReference type="PANTHER" id="PTHR22938:SF19">
    <property type="entry name" value="RING-TYPE E3 UBIQUITIN TRANSFERASE"/>
    <property type="match status" value="1"/>
</dbReference>
<feature type="domain" description="RING-type" evidence="14">
    <location>
        <begin position="5"/>
        <end position="46"/>
    </location>
</feature>
<dbReference type="GO" id="GO:0061630">
    <property type="term" value="F:ubiquitin protein ligase activity"/>
    <property type="evidence" value="ECO:0007669"/>
    <property type="project" value="UniProtKB-EC"/>
</dbReference>
<comment type="catalytic activity">
    <reaction evidence="1">
        <text>S-ubiquitinyl-[E2 ubiquitin-conjugating enzyme]-L-cysteine + [acceptor protein]-L-lysine = [E2 ubiquitin-conjugating enzyme]-L-cysteine + N(6)-ubiquitinyl-[acceptor protein]-L-lysine.</text>
        <dbReference type="EC" id="2.3.2.27"/>
    </reaction>
</comment>
<feature type="compositionally biased region" description="Polar residues" evidence="13">
    <location>
        <begin position="724"/>
        <end position="733"/>
    </location>
</feature>
<comment type="similarity">
    <text evidence="11">Belongs to the ZNF598/HEL2 family.</text>
</comment>
<evidence type="ECO:0000256" key="3">
    <source>
        <dbReference type="ARBA" id="ARBA00004906"/>
    </source>
</evidence>
<dbReference type="Pfam" id="PF25447">
    <property type="entry name" value="RING_ZNF598"/>
    <property type="match status" value="1"/>
</dbReference>
<keyword evidence="6" id="KW-0597">Phosphoprotein</keyword>
<evidence type="ECO:0000256" key="13">
    <source>
        <dbReference type="SAM" id="MobiDB-lite"/>
    </source>
</evidence>
<reference evidence="15 16" key="1">
    <citation type="submission" date="2018-02" db="EMBL/GenBank/DDBJ databases">
        <title>Draft genome of wild Prunus yedoensis var. nudiflora.</title>
        <authorList>
            <person name="Baek S."/>
            <person name="Kim J.-H."/>
            <person name="Choi K."/>
            <person name="Kim G.-B."/>
            <person name="Cho A."/>
            <person name="Jang H."/>
            <person name="Shin C.-H."/>
            <person name="Yu H.-J."/>
            <person name="Mun J.-H."/>
        </authorList>
    </citation>
    <scope>NUCLEOTIDE SEQUENCE [LARGE SCALE GENOMIC DNA]</scope>
    <source>
        <strain evidence="16">cv. Jeju island</strain>
        <tissue evidence="15">Leaf</tissue>
    </source>
</reference>
<dbReference type="Proteomes" id="UP000250321">
    <property type="component" value="Unassembled WGS sequence"/>
</dbReference>
<dbReference type="GO" id="GO:0016567">
    <property type="term" value="P:protein ubiquitination"/>
    <property type="evidence" value="ECO:0007669"/>
    <property type="project" value="TreeGrafter"/>
</dbReference>
<evidence type="ECO:0000256" key="6">
    <source>
        <dbReference type="ARBA" id="ARBA00022553"/>
    </source>
</evidence>
<dbReference type="InterPro" id="IPR057634">
    <property type="entry name" value="PAH_ZNF598/HEL2"/>
</dbReference>
<feature type="compositionally biased region" description="Basic residues" evidence="13">
    <location>
        <begin position="651"/>
        <end position="660"/>
    </location>
</feature>
<feature type="region of interest" description="Disordered" evidence="13">
    <location>
        <begin position="722"/>
        <end position="801"/>
    </location>
</feature>
<keyword evidence="8" id="KW-0479">Metal-binding</keyword>
<dbReference type="InterPro" id="IPR044288">
    <property type="entry name" value="ZNF598/HEL2"/>
</dbReference>
<feature type="compositionally biased region" description="Polar residues" evidence="13">
    <location>
        <begin position="499"/>
        <end position="543"/>
    </location>
</feature>
<evidence type="ECO:0000256" key="7">
    <source>
        <dbReference type="ARBA" id="ARBA00022679"/>
    </source>
</evidence>
<evidence type="ECO:0000256" key="2">
    <source>
        <dbReference type="ARBA" id="ARBA00004496"/>
    </source>
</evidence>
<comment type="caution">
    <text evidence="15">The sequence shown here is derived from an EMBL/GenBank/DDBJ whole genome shotgun (WGS) entry which is preliminary data.</text>
</comment>
<dbReference type="OrthoDB" id="3838338at2759"/>
<evidence type="ECO:0000256" key="12">
    <source>
        <dbReference type="PROSITE-ProRule" id="PRU00175"/>
    </source>
</evidence>
<feature type="compositionally biased region" description="Polar residues" evidence="13">
    <location>
        <begin position="441"/>
        <end position="452"/>
    </location>
</feature>
<comment type="pathway">
    <text evidence="3">Protein modification; protein ubiquitination.</text>
</comment>